<feature type="transmembrane region" description="Helical" evidence="2">
    <location>
        <begin position="250"/>
        <end position="269"/>
    </location>
</feature>
<feature type="transmembrane region" description="Helical" evidence="2">
    <location>
        <begin position="219"/>
        <end position="238"/>
    </location>
</feature>
<dbReference type="AlphaFoldDB" id="A0A516GER0"/>
<proteinExistence type="predicted"/>
<keyword evidence="4" id="KW-1185">Reference proteome</keyword>
<organism evidence="3 4">
    <name type="scientific">Ornithinimicrobium ciconiae</name>
    <dbReference type="NCBI Taxonomy" id="2594265"/>
    <lineage>
        <taxon>Bacteria</taxon>
        <taxon>Bacillati</taxon>
        <taxon>Actinomycetota</taxon>
        <taxon>Actinomycetes</taxon>
        <taxon>Micrococcales</taxon>
        <taxon>Ornithinimicrobiaceae</taxon>
        <taxon>Ornithinimicrobium</taxon>
    </lineage>
</organism>
<sequence length="343" mass="35991">MEVGLCRRWIRGAPLIAAVVLLALSALLLGVTPAAGTVAAATNTGTVVASPDTDESSQALEWEGTINGRPITEIDANDPLRLDPEEGARLALTLTNTSPEELSIRSVRLDGTVMGLTMYNFTTRIDLVMAPDSVTTRTFDLDLIDLSGQATGLIPSRLQLLDGERNVLQEASFPADIRGSVNSVYGIFGLAVLGITLVLLGSLLLAIRRTQLPGNRWRRGVRFLPTGIGLGLVLTFTLSATRQLAPSATSWTTMVLLCAAASFAVGYFLPIGVGDEQEIAGEAADTDQEFTDDTQDLESVGVDVDADAATGTVPATAQSSGHYWTSSGAGAAGTDQPGAEDDW</sequence>
<evidence type="ECO:0000313" key="4">
    <source>
        <dbReference type="Proteomes" id="UP000315395"/>
    </source>
</evidence>
<protein>
    <submittedName>
        <fullName evidence="3">Uncharacterized protein</fullName>
    </submittedName>
</protein>
<feature type="transmembrane region" description="Helical" evidence="2">
    <location>
        <begin position="184"/>
        <end position="207"/>
    </location>
</feature>
<dbReference type="KEGG" id="orz:FNH13_18220"/>
<reference evidence="3 4" key="1">
    <citation type="submission" date="2019-07" db="EMBL/GenBank/DDBJ databases">
        <title>complete genome sequencing of Ornithinimicrobium sp. H23M54.</title>
        <authorList>
            <person name="Bae J.-W."/>
            <person name="Lee S.-Y."/>
        </authorList>
    </citation>
    <scope>NUCLEOTIDE SEQUENCE [LARGE SCALE GENOMIC DNA]</scope>
    <source>
        <strain evidence="3 4">H23M54</strain>
    </source>
</reference>
<evidence type="ECO:0000256" key="1">
    <source>
        <dbReference type="SAM" id="MobiDB-lite"/>
    </source>
</evidence>
<keyword evidence="2" id="KW-0472">Membrane</keyword>
<dbReference type="RefSeq" id="WP_143784736.1">
    <property type="nucleotide sequence ID" value="NZ_CP041616.1"/>
</dbReference>
<evidence type="ECO:0000256" key="2">
    <source>
        <dbReference type="SAM" id="Phobius"/>
    </source>
</evidence>
<dbReference type="EMBL" id="CP041616">
    <property type="protein sequence ID" value="QDO90019.1"/>
    <property type="molecule type" value="Genomic_DNA"/>
</dbReference>
<gene>
    <name evidence="3" type="ORF">FNH13_18220</name>
</gene>
<keyword evidence="2" id="KW-0812">Transmembrane</keyword>
<name>A0A516GER0_9MICO</name>
<accession>A0A516GER0</accession>
<dbReference type="OrthoDB" id="4523084at2"/>
<feature type="region of interest" description="Disordered" evidence="1">
    <location>
        <begin position="308"/>
        <end position="343"/>
    </location>
</feature>
<evidence type="ECO:0000313" key="3">
    <source>
        <dbReference type="EMBL" id="QDO90019.1"/>
    </source>
</evidence>
<dbReference type="Proteomes" id="UP000315395">
    <property type="component" value="Chromosome"/>
</dbReference>
<keyword evidence="2" id="KW-1133">Transmembrane helix</keyword>
<feature type="compositionally biased region" description="Polar residues" evidence="1">
    <location>
        <begin position="313"/>
        <end position="328"/>
    </location>
</feature>